<dbReference type="InterPro" id="IPR029060">
    <property type="entry name" value="PIN-like_dom_sf"/>
</dbReference>
<name>C1MQX1_MICPC</name>
<evidence type="ECO:0000259" key="2">
    <source>
        <dbReference type="SMART" id="SM00484"/>
    </source>
</evidence>
<feature type="region of interest" description="Disordered" evidence="1">
    <location>
        <begin position="703"/>
        <end position="806"/>
    </location>
</feature>
<dbReference type="PANTHER" id="PTHR11081">
    <property type="entry name" value="FLAP ENDONUCLEASE FAMILY MEMBER"/>
    <property type="match status" value="1"/>
</dbReference>
<dbReference type="InterPro" id="IPR006086">
    <property type="entry name" value="XPG-I_dom"/>
</dbReference>
<reference evidence="4 5" key="1">
    <citation type="journal article" date="2009" name="Science">
        <title>Green evolution and dynamic adaptations revealed by genomes of the marine picoeukaryotes Micromonas.</title>
        <authorList>
            <person name="Worden A.Z."/>
            <person name="Lee J.H."/>
            <person name="Mock T."/>
            <person name="Rouze P."/>
            <person name="Simmons M.P."/>
            <person name="Aerts A.L."/>
            <person name="Allen A.E."/>
            <person name="Cuvelier M.L."/>
            <person name="Derelle E."/>
            <person name="Everett M.V."/>
            <person name="Foulon E."/>
            <person name="Grimwood J."/>
            <person name="Gundlach H."/>
            <person name="Henrissat B."/>
            <person name="Napoli C."/>
            <person name="McDonald S.M."/>
            <person name="Parker M.S."/>
            <person name="Rombauts S."/>
            <person name="Salamov A."/>
            <person name="Von Dassow P."/>
            <person name="Badger J.H."/>
            <person name="Coutinho P.M."/>
            <person name="Demir E."/>
            <person name="Dubchak I."/>
            <person name="Gentemann C."/>
            <person name="Eikrem W."/>
            <person name="Gready J.E."/>
            <person name="John U."/>
            <person name="Lanier W."/>
            <person name="Lindquist E.A."/>
            <person name="Lucas S."/>
            <person name="Mayer K.F."/>
            <person name="Moreau H."/>
            <person name="Not F."/>
            <person name="Otillar R."/>
            <person name="Panaud O."/>
            <person name="Pangilinan J."/>
            <person name="Paulsen I."/>
            <person name="Piegu B."/>
            <person name="Poliakov A."/>
            <person name="Robbens S."/>
            <person name="Schmutz J."/>
            <person name="Toulza E."/>
            <person name="Wyss T."/>
            <person name="Zelensky A."/>
            <person name="Zhou K."/>
            <person name="Armbrust E.V."/>
            <person name="Bhattacharya D."/>
            <person name="Goodenough U.W."/>
            <person name="Van de Peer Y."/>
            <person name="Grigoriev I.V."/>
        </authorList>
    </citation>
    <scope>NUCLEOTIDE SEQUENCE [LARGE SCALE GENOMIC DNA]</scope>
    <source>
        <strain evidence="4 5">CCMP1545</strain>
    </source>
</reference>
<dbReference type="GeneID" id="9683642"/>
<protein>
    <submittedName>
        <fullName evidence="4">Predicted protein</fullName>
    </submittedName>
</protein>
<dbReference type="Gene3D" id="3.40.50.1010">
    <property type="entry name" value="5'-nuclease"/>
    <property type="match status" value="2"/>
</dbReference>
<dbReference type="KEGG" id="mpp:MICPUCDRAFT_57443"/>
<dbReference type="Pfam" id="PF00867">
    <property type="entry name" value="XPG_I"/>
    <property type="match status" value="1"/>
</dbReference>
<feature type="region of interest" description="Disordered" evidence="1">
    <location>
        <begin position="566"/>
        <end position="613"/>
    </location>
</feature>
<accession>C1MQX1</accession>
<proteinExistence type="predicted"/>
<feature type="domain" description="XPG-I" evidence="2">
    <location>
        <begin position="131"/>
        <end position="201"/>
    </location>
</feature>
<dbReference type="CDD" id="cd09869">
    <property type="entry name" value="PIN_GEN1"/>
    <property type="match status" value="1"/>
</dbReference>
<evidence type="ECO:0000313" key="4">
    <source>
        <dbReference type="EMBL" id="EEH57780.1"/>
    </source>
</evidence>
<dbReference type="SMART" id="SM00485">
    <property type="entry name" value="XPGN"/>
    <property type="match status" value="1"/>
</dbReference>
<evidence type="ECO:0000259" key="3">
    <source>
        <dbReference type="SMART" id="SM00485"/>
    </source>
</evidence>
<dbReference type="eggNOG" id="KOG2519">
    <property type="taxonomic scope" value="Eukaryota"/>
</dbReference>
<feature type="compositionally biased region" description="Low complexity" evidence="1">
    <location>
        <begin position="794"/>
        <end position="806"/>
    </location>
</feature>
<dbReference type="Pfam" id="PF00752">
    <property type="entry name" value="XPG_N"/>
    <property type="match status" value="1"/>
</dbReference>
<dbReference type="SUPFAM" id="SSF88723">
    <property type="entry name" value="PIN domain-like"/>
    <property type="match status" value="1"/>
</dbReference>
<dbReference type="PANTHER" id="PTHR11081:SF59">
    <property type="entry name" value="FI23547P1"/>
    <property type="match status" value="1"/>
</dbReference>
<dbReference type="SMART" id="SM00484">
    <property type="entry name" value="XPGI"/>
    <property type="match status" value="1"/>
</dbReference>
<feature type="domain" description="XPG N-terminal" evidence="3">
    <location>
        <begin position="1"/>
        <end position="113"/>
    </location>
</feature>
<evidence type="ECO:0000256" key="1">
    <source>
        <dbReference type="SAM" id="MobiDB-lite"/>
    </source>
</evidence>
<dbReference type="Proteomes" id="UP000001876">
    <property type="component" value="Unassembled WGS sequence"/>
</dbReference>
<dbReference type="PRINTS" id="PR00853">
    <property type="entry name" value="XPGRADSUPER"/>
</dbReference>
<organism evidence="5">
    <name type="scientific">Micromonas pusilla (strain CCMP1545)</name>
    <name type="common">Picoplanktonic green alga</name>
    <dbReference type="NCBI Taxonomy" id="564608"/>
    <lineage>
        <taxon>Eukaryota</taxon>
        <taxon>Viridiplantae</taxon>
        <taxon>Chlorophyta</taxon>
        <taxon>Mamiellophyceae</taxon>
        <taxon>Mamiellales</taxon>
        <taxon>Mamiellaceae</taxon>
        <taxon>Micromonas</taxon>
    </lineage>
</organism>
<dbReference type="InterPro" id="IPR006085">
    <property type="entry name" value="XPG_DNA_repair_N"/>
</dbReference>
<dbReference type="RefSeq" id="XP_003057829.1">
    <property type="nucleotide sequence ID" value="XM_003057783.1"/>
</dbReference>
<dbReference type="OMA" id="DGVECEC"/>
<dbReference type="OrthoDB" id="2959108at2759"/>
<gene>
    <name evidence="4" type="ORF">MICPUCDRAFT_57443</name>
</gene>
<sequence length="806" mass="85131">MTVTNLWSLLNDHGVVEVIDASDASDENAHPSIRDRVEGKVLAVDLAEWIFQATSQPATAELFTPEGQVAKVVFERAANWLRHGCIPIGVIDGVPPPEKLARMKQRHGMGATGCGGGVFGRLGDVAARTLRALGLPAVEAPGEAEATCAAMNAAGLVDGCATSDGDALLFGARVQFKTIKLFADAPEQSRIERCEASWLRETMRLPGDEHEGVSDALVALALLAGGDYDPDGAKRVGSALASRVVKGLAAEDARERRKSGSPGLRPSTTTLPRRLDAFLEAPADDDLEAIGKRGCTGCVRCKHEGGGKCKKQRHVHGCEACGTESGCVERDGPCECAFHSTEDLRWMDKVRRRAKATEGYVGGSFQRAAKAYAKQASIAAAALPRARDVAAARRGGGGGSFSRLAWTRRPDTAAVSEILALCDIPDRRAREKLLPVLLEWDIRAAAVTGAPSAGLEFTAASITKVAGHRGVGRRWRHLLEIAAVDPNEAVNAARLKAQLKAKRAAANTPGGAREIALDDDDDEDGLGASEIARDLEFLSHHRPHRSVRMGLIREAFPELVAAFEAPPTPKTKTKGKGMGGKTPGVKRVDPKTPTPRKTTPRKTTPRGIPRERSPTQHAITGFMRSRKTLFPDAPAATSIAEALRTPVLIKADAHVTSPLSVGSEGSEELLTGGLTSYREKYGYPTTGKKPPPVEAAAAAAAGVGDDEVKSSQEFASPTPAQRARERRDSVEVVDLVTPPSPETRARATAAAGGGGGGGSSLPSSPLVSPTKRMRQEGIKAFMSPAKKPATPKTSDSVVVLSDSDED</sequence>
<dbReference type="GO" id="GO:0017108">
    <property type="term" value="F:5'-flap endonuclease activity"/>
    <property type="evidence" value="ECO:0007669"/>
    <property type="project" value="TreeGrafter"/>
</dbReference>
<dbReference type="EMBL" id="GG663738">
    <property type="protein sequence ID" value="EEH57780.1"/>
    <property type="molecule type" value="Genomic_DNA"/>
</dbReference>
<dbReference type="AlphaFoldDB" id="C1MQX1"/>
<evidence type="ECO:0000313" key="5">
    <source>
        <dbReference type="Proteomes" id="UP000001876"/>
    </source>
</evidence>
<dbReference type="STRING" id="564608.C1MQX1"/>
<feature type="region of interest" description="Disordered" evidence="1">
    <location>
        <begin position="251"/>
        <end position="272"/>
    </location>
</feature>
<keyword evidence="5" id="KW-1185">Reference proteome</keyword>
<dbReference type="InterPro" id="IPR006084">
    <property type="entry name" value="XPG/Rad2"/>
</dbReference>